<evidence type="ECO:0000256" key="20">
    <source>
        <dbReference type="ARBA" id="ARBA00044919"/>
    </source>
</evidence>
<reference evidence="29" key="1">
    <citation type="submission" date="2018-10" db="EMBL/GenBank/DDBJ databases">
        <title>FDA dAtabase for Regulatory Grade micrObial Sequences (FDA-ARGOS): Supporting development and validation of Infectious Disease Dx tests.</title>
        <authorList>
            <person name="Minogue T."/>
            <person name="Wolcott M."/>
            <person name="Wasieloski L."/>
            <person name="Aguilar W."/>
            <person name="Moore D."/>
            <person name="Tallon L."/>
            <person name="Sadzewicz L."/>
            <person name="Sengamalay N."/>
            <person name="Ott S."/>
            <person name="Godinez A."/>
            <person name="Nagaraj S."/>
            <person name="Vavikolanu K."/>
            <person name="Vyas G."/>
            <person name="Nadendla S."/>
            <person name="George J."/>
            <person name="Sichtig H."/>
        </authorList>
    </citation>
    <scope>NUCLEOTIDE SEQUENCE [LARGE SCALE GENOMIC DNA]</scope>
    <source>
        <strain evidence="29">FDAARGOS_343</strain>
    </source>
</reference>
<comment type="function">
    <text evidence="24">Lysosomal dipeptide uniporter that selectively exports lysine, arginine or histidine-containing dipeptides with a net positive charge from the lysosome lumen into the cytosol. Could play a role in a specific type of protein O-glycosylation indirectly regulating macrophages migration and tissue invasion. Also essential for liver homeostasis.</text>
</comment>
<comment type="catalytic activity">
    <reaction evidence="16">
        <text>L-arginyl-L-alpha-amino acid(out) = L-arginyl-L-alpha-amino acid(in)</text>
        <dbReference type="Rhea" id="RHEA:79371"/>
        <dbReference type="ChEBI" id="CHEBI:84315"/>
    </reaction>
</comment>
<evidence type="ECO:0000256" key="17">
    <source>
        <dbReference type="ARBA" id="ARBA00044900"/>
    </source>
</evidence>
<feature type="transmembrane region" description="Helical" evidence="26">
    <location>
        <begin position="12"/>
        <end position="31"/>
    </location>
</feature>
<dbReference type="Pfam" id="PF07690">
    <property type="entry name" value="MFS_1"/>
    <property type="match status" value="1"/>
</dbReference>
<evidence type="ECO:0000256" key="25">
    <source>
        <dbReference type="ARBA" id="ARBA00046376"/>
    </source>
</evidence>
<comment type="caution">
    <text evidence="28">The sequence shown here is derived from an EMBL/GenBank/DDBJ whole genome shotgun (WGS) entry which is preliminary data.</text>
</comment>
<accession>A0A553SSH6</accession>
<organism evidence="28 29">
    <name type="scientific">Niallia circulans</name>
    <name type="common">Bacillus circulans</name>
    <dbReference type="NCBI Taxonomy" id="1397"/>
    <lineage>
        <taxon>Bacteria</taxon>
        <taxon>Bacillati</taxon>
        <taxon>Bacillota</taxon>
        <taxon>Bacilli</taxon>
        <taxon>Bacillales</taxon>
        <taxon>Bacillaceae</taxon>
        <taxon>Niallia</taxon>
    </lineage>
</organism>
<evidence type="ECO:0000256" key="6">
    <source>
        <dbReference type="ARBA" id="ARBA00022989"/>
    </source>
</evidence>
<evidence type="ECO:0000256" key="14">
    <source>
        <dbReference type="ARBA" id="ARBA00044893"/>
    </source>
</evidence>
<protein>
    <recommendedName>
        <fullName evidence="22">Lysosomal dipeptide transporter MFSD1</fullName>
    </recommendedName>
    <alternativeName>
        <fullName evidence="23">Major facilitator superfamily domain-containing protein 1</fullName>
    </alternativeName>
</protein>
<dbReference type="GO" id="GO:0005886">
    <property type="term" value="C:plasma membrane"/>
    <property type="evidence" value="ECO:0007669"/>
    <property type="project" value="UniProtKB-SubCell"/>
</dbReference>
<comment type="catalytic activity">
    <reaction evidence="11">
        <text>L-alpha-aminoacyl-L-arginine(out) = L-alpha-aminoacyl-L-arginine(in)</text>
        <dbReference type="Rhea" id="RHEA:79367"/>
        <dbReference type="ChEBI" id="CHEBI:229968"/>
    </reaction>
</comment>
<evidence type="ECO:0000256" key="21">
    <source>
        <dbReference type="ARBA" id="ARBA00044924"/>
    </source>
</evidence>
<evidence type="ECO:0000256" key="23">
    <source>
        <dbReference type="ARBA" id="ARBA00045018"/>
    </source>
</evidence>
<comment type="subcellular location">
    <subcellularLocation>
        <location evidence="2">Cell membrane</location>
        <topology evidence="2">Multi-pass membrane protein</topology>
    </subcellularLocation>
    <subcellularLocation>
        <location evidence="1">Lysosome membrane</location>
        <topology evidence="1">Multi-pass membrane protein</topology>
    </subcellularLocation>
</comment>
<evidence type="ECO:0000256" key="12">
    <source>
        <dbReference type="ARBA" id="ARBA00044884"/>
    </source>
</evidence>
<dbReference type="PANTHER" id="PTHR23512:SF3">
    <property type="entry name" value="MAJOR FACILITATOR SUPERFAMILY DOMAIN-CONTAINING PROTEIN 1"/>
    <property type="match status" value="1"/>
</dbReference>
<evidence type="ECO:0000256" key="9">
    <source>
        <dbReference type="ARBA" id="ARBA00044876"/>
    </source>
</evidence>
<evidence type="ECO:0000256" key="26">
    <source>
        <dbReference type="SAM" id="Phobius"/>
    </source>
</evidence>
<evidence type="ECO:0000256" key="7">
    <source>
        <dbReference type="ARBA" id="ARBA00023136"/>
    </source>
</evidence>
<keyword evidence="6 26" id="KW-1133">Transmembrane helix</keyword>
<keyword evidence="5 26" id="KW-0812">Transmembrane</keyword>
<evidence type="ECO:0000256" key="22">
    <source>
        <dbReference type="ARBA" id="ARBA00044985"/>
    </source>
</evidence>
<comment type="catalytic activity">
    <reaction evidence="17">
        <text>L-lysyl-L-lysine(out) = L-lysyl-L-lysine(in)</text>
        <dbReference type="Rhea" id="RHEA:79403"/>
        <dbReference type="ChEBI" id="CHEBI:229956"/>
    </reaction>
</comment>
<dbReference type="GO" id="GO:0005765">
    <property type="term" value="C:lysosomal membrane"/>
    <property type="evidence" value="ECO:0007669"/>
    <property type="project" value="UniProtKB-SubCell"/>
</dbReference>
<evidence type="ECO:0000256" key="10">
    <source>
        <dbReference type="ARBA" id="ARBA00044878"/>
    </source>
</evidence>
<dbReference type="InterPro" id="IPR011701">
    <property type="entry name" value="MFS"/>
</dbReference>
<keyword evidence="8" id="KW-0458">Lysosome</keyword>
<name>A0A553SSH6_NIACI</name>
<gene>
    <name evidence="28" type="ORF">CEQ21_03100</name>
</gene>
<proteinExistence type="inferred from homology"/>
<feature type="transmembrane region" description="Helical" evidence="26">
    <location>
        <begin position="104"/>
        <end position="126"/>
    </location>
</feature>
<dbReference type="GO" id="GO:0022857">
    <property type="term" value="F:transmembrane transporter activity"/>
    <property type="evidence" value="ECO:0007669"/>
    <property type="project" value="InterPro"/>
</dbReference>
<feature type="transmembrane region" description="Helical" evidence="26">
    <location>
        <begin position="226"/>
        <end position="246"/>
    </location>
</feature>
<evidence type="ECO:0000256" key="24">
    <source>
        <dbReference type="ARBA" id="ARBA00045709"/>
    </source>
</evidence>
<dbReference type="EMBL" id="RIBP01000001">
    <property type="protein sequence ID" value="TRZ39944.1"/>
    <property type="molecule type" value="Genomic_DNA"/>
</dbReference>
<dbReference type="Gene3D" id="1.20.1250.20">
    <property type="entry name" value="MFS general substrate transporter like domains"/>
    <property type="match status" value="2"/>
</dbReference>
<evidence type="ECO:0000256" key="19">
    <source>
        <dbReference type="ARBA" id="ARBA00044912"/>
    </source>
</evidence>
<evidence type="ECO:0000256" key="8">
    <source>
        <dbReference type="ARBA" id="ARBA00023228"/>
    </source>
</evidence>
<comment type="catalytic activity">
    <reaction evidence="19">
        <text>L-histidyl-L-alpha-amino acid(out) = L-histidyl-L-alpha-amino acid(in)</text>
        <dbReference type="Rhea" id="RHEA:79379"/>
        <dbReference type="ChEBI" id="CHEBI:229964"/>
    </reaction>
</comment>
<dbReference type="InterPro" id="IPR052187">
    <property type="entry name" value="MFSD1"/>
</dbReference>
<evidence type="ECO:0000256" key="11">
    <source>
        <dbReference type="ARBA" id="ARBA00044881"/>
    </source>
</evidence>
<feature type="transmembrane region" description="Helical" evidence="26">
    <location>
        <begin position="266"/>
        <end position="284"/>
    </location>
</feature>
<sequence length="425" mass="46601">MGLDKKESGYRWIVFSAVLFAYFLIVSQRTAPGLITEQIMNDFHISASTVGMISSIQFLAYAGLQIPVGLLSDRFGPNRFLIVGTLLTGLGSLFYSIAPNEFVLITSRFIVGVGDAAIFVNLVLILNEWFKGNEFVKLMGIVALIGGIGSLSATLPFSLWITNAGWRIPFLSVSIILILFSLVLHFVLISKSRRIFKQNTPAKPAKPVRRESVWNILRRVVTTQQAWATFLCHFGVVGTYVGFIGSWAVPYGMNVFDLTRSSASQIVMYALVGTMIGGPFLGWISSKTGQIKKTYTIVHLVVIIGWVGLFSLNTSPPFLMVLFMLFILGFGNGASALTFAIVRKSFPIEEVGVVTGFANMGGFLSAVLLPIFFGHVLDFFPKESISLGYHYGFIVPVIFSLFGLVGILLAKEEKVAESKKVLKTS</sequence>
<comment type="catalytic activity">
    <reaction evidence="14">
        <text>L-alpha-aminoacyl-L-lysine(out) = L-alpha-aminoacyl-L-lysine(in)</text>
        <dbReference type="Rhea" id="RHEA:79383"/>
        <dbReference type="ChEBI" id="CHEBI:229966"/>
    </reaction>
</comment>
<keyword evidence="7 26" id="KW-0472">Membrane</keyword>
<feature type="transmembrane region" description="Helical" evidence="26">
    <location>
        <begin position="389"/>
        <end position="410"/>
    </location>
</feature>
<dbReference type="PANTHER" id="PTHR23512">
    <property type="entry name" value="MAJOR FACILITATOR SUPERFAMILY DOMAIN-CONTAINING PROTEIN 1"/>
    <property type="match status" value="1"/>
</dbReference>
<evidence type="ECO:0000256" key="5">
    <source>
        <dbReference type="ARBA" id="ARBA00022692"/>
    </source>
</evidence>
<evidence type="ECO:0000256" key="1">
    <source>
        <dbReference type="ARBA" id="ARBA00004155"/>
    </source>
</evidence>
<comment type="catalytic activity">
    <reaction evidence="21">
        <text>L-lysyl-glycine(out) = L-lysyl-glycine(in)</text>
        <dbReference type="Rhea" id="RHEA:79407"/>
        <dbReference type="ChEBI" id="CHEBI:191202"/>
    </reaction>
</comment>
<evidence type="ECO:0000256" key="15">
    <source>
        <dbReference type="ARBA" id="ARBA00044898"/>
    </source>
</evidence>
<feature type="transmembrane region" description="Helical" evidence="26">
    <location>
        <begin position="80"/>
        <end position="98"/>
    </location>
</feature>
<dbReference type="InterPro" id="IPR020846">
    <property type="entry name" value="MFS_dom"/>
</dbReference>
<evidence type="ECO:0000256" key="18">
    <source>
        <dbReference type="ARBA" id="ARBA00044903"/>
    </source>
</evidence>
<dbReference type="PROSITE" id="PS50850">
    <property type="entry name" value="MFS"/>
    <property type="match status" value="1"/>
</dbReference>
<evidence type="ECO:0000256" key="13">
    <source>
        <dbReference type="ARBA" id="ARBA00044891"/>
    </source>
</evidence>
<comment type="catalytic activity">
    <reaction evidence="15">
        <text>L-aspartyl-L-lysine(out) = L-aspartyl-L-lysine(in)</text>
        <dbReference type="Rhea" id="RHEA:79411"/>
        <dbReference type="ChEBI" id="CHEBI:229953"/>
    </reaction>
</comment>
<comment type="catalytic activity">
    <reaction evidence="13">
        <text>L-lysyl-L-alpha-amino acid(out) = L-lysyl-L-alpha-amino acid(in)</text>
        <dbReference type="Rhea" id="RHEA:79387"/>
        <dbReference type="ChEBI" id="CHEBI:229965"/>
    </reaction>
</comment>
<evidence type="ECO:0000259" key="27">
    <source>
        <dbReference type="PROSITE" id="PS50850"/>
    </source>
</evidence>
<comment type="subunit">
    <text evidence="25">Homodimer. Interacts with lysosomal protein GLMP (via lumenal domain); the interaction starts while both proteins are still in the endoplasmic reticulum and is required for stabilization of MFSD1 in lysosomes but has no direct effect on its targeting to lysosomes or transporter activity.</text>
</comment>
<dbReference type="AlphaFoldDB" id="A0A553SSH6"/>
<evidence type="ECO:0000256" key="16">
    <source>
        <dbReference type="ARBA" id="ARBA00044899"/>
    </source>
</evidence>
<feature type="transmembrane region" description="Helical" evidence="26">
    <location>
        <begin position="138"/>
        <end position="162"/>
    </location>
</feature>
<evidence type="ECO:0000313" key="29">
    <source>
        <dbReference type="Proteomes" id="UP000319837"/>
    </source>
</evidence>
<comment type="similarity">
    <text evidence="3">Belongs to the major facilitator superfamily.</text>
</comment>
<comment type="catalytic activity">
    <reaction evidence="18">
        <text>L-arginyl-glycine(out) = L-arginyl-glycine(in)</text>
        <dbReference type="Rhea" id="RHEA:79391"/>
        <dbReference type="ChEBI" id="CHEBI:229955"/>
    </reaction>
</comment>
<dbReference type="Proteomes" id="UP000319837">
    <property type="component" value="Unassembled WGS sequence"/>
</dbReference>
<feature type="transmembrane region" description="Helical" evidence="26">
    <location>
        <begin position="318"/>
        <end position="342"/>
    </location>
</feature>
<evidence type="ECO:0000256" key="3">
    <source>
        <dbReference type="ARBA" id="ARBA00008335"/>
    </source>
</evidence>
<feature type="transmembrane region" description="Helical" evidence="26">
    <location>
        <begin position="296"/>
        <end position="312"/>
    </location>
</feature>
<comment type="catalytic activity">
    <reaction evidence="10">
        <text>L-histidyl-glycine(out) = L-histidyl-glycine(in)</text>
        <dbReference type="Rhea" id="RHEA:79395"/>
        <dbReference type="ChEBI" id="CHEBI:229957"/>
    </reaction>
</comment>
<feature type="transmembrane region" description="Helical" evidence="26">
    <location>
        <begin position="354"/>
        <end position="377"/>
    </location>
</feature>
<dbReference type="SUPFAM" id="SSF103473">
    <property type="entry name" value="MFS general substrate transporter"/>
    <property type="match status" value="1"/>
</dbReference>
<comment type="catalytic activity">
    <reaction evidence="12">
        <text>L-alpha-aminoacyl-L-histidine(out) = L-alpha-aminoacyl-L-histidine(in)</text>
        <dbReference type="Rhea" id="RHEA:79375"/>
        <dbReference type="ChEBI" id="CHEBI:229967"/>
    </reaction>
</comment>
<evidence type="ECO:0000256" key="4">
    <source>
        <dbReference type="ARBA" id="ARBA00022448"/>
    </source>
</evidence>
<feature type="transmembrane region" description="Helical" evidence="26">
    <location>
        <begin position="43"/>
        <end position="68"/>
    </location>
</feature>
<keyword evidence="4" id="KW-0813">Transport</keyword>
<evidence type="ECO:0000313" key="28">
    <source>
        <dbReference type="EMBL" id="TRZ39944.1"/>
    </source>
</evidence>
<comment type="catalytic activity">
    <reaction evidence="20">
        <text>L-alanyl-L-lysine(out) = L-alanyl-L-lysine(in)</text>
        <dbReference type="Rhea" id="RHEA:79415"/>
        <dbReference type="ChEBI" id="CHEBI:192470"/>
    </reaction>
</comment>
<comment type="catalytic activity">
    <reaction evidence="9">
        <text>L-lysyl-L-alanine(out) = L-lysyl-L-alanine(in)</text>
        <dbReference type="Rhea" id="RHEA:79399"/>
        <dbReference type="ChEBI" id="CHEBI:229954"/>
    </reaction>
</comment>
<feature type="domain" description="Major facilitator superfamily (MFS) profile" evidence="27">
    <location>
        <begin position="14"/>
        <end position="415"/>
    </location>
</feature>
<dbReference type="InterPro" id="IPR036259">
    <property type="entry name" value="MFS_trans_sf"/>
</dbReference>
<evidence type="ECO:0000256" key="2">
    <source>
        <dbReference type="ARBA" id="ARBA00004651"/>
    </source>
</evidence>
<dbReference type="RefSeq" id="WP_185763362.1">
    <property type="nucleotide sequence ID" value="NZ_RIBP01000001.1"/>
</dbReference>
<feature type="transmembrane region" description="Helical" evidence="26">
    <location>
        <begin position="168"/>
        <end position="189"/>
    </location>
</feature>